<dbReference type="EMBL" id="JBEAFC010000006">
    <property type="protein sequence ID" value="KAL1553933.1"/>
    <property type="molecule type" value="Genomic_DNA"/>
</dbReference>
<evidence type="ECO:0000313" key="1">
    <source>
        <dbReference type="EMBL" id="KAL1553933.1"/>
    </source>
</evidence>
<organism evidence="1 2">
    <name type="scientific">Salvia divinorum</name>
    <name type="common">Maria pastora</name>
    <name type="synonym">Diviner's sage</name>
    <dbReference type="NCBI Taxonomy" id="28513"/>
    <lineage>
        <taxon>Eukaryota</taxon>
        <taxon>Viridiplantae</taxon>
        <taxon>Streptophyta</taxon>
        <taxon>Embryophyta</taxon>
        <taxon>Tracheophyta</taxon>
        <taxon>Spermatophyta</taxon>
        <taxon>Magnoliopsida</taxon>
        <taxon>eudicotyledons</taxon>
        <taxon>Gunneridae</taxon>
        <taxon>Pentapetalae</taxon>
        <taxon>asterids</taxon>
        <taxon>lamiids</taxon>
        <taxon>Lamiales</taxon>
        <taxon>Lamiaceae</taxon>
        <taxon>Nepetoideae</taxon>
        <taxon>Mentheae</taxon>
        <taxon>Salviinae</taxon>
        <taxon>Salvia</taxon>
        <taxon>Salvia subgen. Calosphace</taxon>
    </lineage>
</organism>
<evidence type="ECO:0000313" key="2">
    <source>
        <dbReference type="Proteomes" id="UP001567538"/>
    </source>
</evidence>
<proteinExistence type="predicted"/>
<dbReference type="AlphaFoldDB" id="A0ABD1HBW7"/>
<keyword evidence="2" id="KW-1185">Reference proteome</keyword>
<dbReference type="Proteomes" id="UP001567538">
    <property type="component" value="Unassembled WGS sequence"/>
</dbReference>
<accession>A0ABD1HBW7</accession>
<gene>
    <name evidence="1" type="ORF">AAHA92_14548</name>
</gene>
<reference evidence="1 2" key="1">
    <citation type="submission" date="2024-06" db="EMBL/GenBank/DDBJ databases">
        <title>A chromosome level genome sequence of Diviner's sage (Salvia divinorum).</title>
        <authorList>
            <person name="Ford S.A."/>
            <person name="Ro D.-K."/>
            <person name="Ness R.W."/>
            <person name="Phillips M.A."/>
        </authorList>
    </citation>
    <scope>NUCLEOTIDE SEQUENCE [LARGE SCALE GENOMIC DNA]</scope>
    <source>
        <strain evidence="1">SAF-2024a</strain>
        <tissue evidence="1">Leaf</tissue>
    </source>
</reference>
<protein>
    <submittedName>
        <fullName evidence="1">Uncharacterized protein</fullName>
    </submittedName>
</protein>
<name>A0ABD1HBW7_SALDI</name>
<comment type="caution">
    <text evidence="1">The sequence shown here is derived from an EMBL/GenBank/DDBJ whole genome shotgun (WGS) entry which is preliminary data.</text>
</comment>
<sequence length="67" mass="7952">MEEGVFGLPKIILSLLRADLNPLHLLLRLCTFNRFRRRAIRIRLLEVVVFDQRLLEHSSIHGQQRAY</sequence>